<sequence>MPRHDNETLLAAWLEGRLDDEQRTQFEQRCSEDAEFAAQVEMANLAVVEAEQYKPMSVPNWDRDSTFVAPERKRWWHWQGLPVASMAMSMVAMVMVVSGAQFTVDDGSVTLRFVSPMDSKVLTAMVDDKLATYQQSQQLALNDFATSMRQQQLDASTQLTNYLLTSSRQERREDFAEFIKFINQQRSDDQLFYARQLNKLQEQMYQDRPGDWAEPSSTNSINE</sequence>
<proteinExistence type="predicted"/>
<comment type="caution">
    <text evidence="1">The sequence shown here is derived from an EMBL/GenBank/DDBJ whole genome shotgun (WGS) entry which is preliminary data.</text>
</comment>
<dbReference type="Proteomes" id="UP001520878">
    <property type="component" value="Unassembled WGS sequence"/>
</dbReference>
<evidence type="ECO:0000313" key="2">
    <source>
        <dbReference type="Proteomes" id="UP001520878"/>
    </source>
</evidence>
<evidence type="ECO:0008006" key="3">
    <source>
        <dbReference type="Google" id="ProtNLM"/>
    </source>
</evidence>
<evidence type="ECO:0000313" key="1">
    <source>
        <dbReference type="EMBL" id="MCC2618077.1"/>
    </source>
</evidence>
<reference evidence="1 2" key="1">
    <citation type="submission" date="2021-10" db="EMBL/GenBank/DDBJ databases">
        <title>Draft genome of Aestuariibacter halophilus JC2043.</title>
        <authorList>
            <person name="Emsley S.A."/>
            <person name="Pfannmuller K.M."/>
            <person name="Ushijima B."/>
            <person name="Saw J.H."/>
            <person name="Videau P."/>
        </authorList>
    </citation>
    <scope>NUCLEOTIDE SEQUENCE [LARGE SCALE GENOMIC DNA]</scope>
    <source>
        <strain evidence="1 2">JC2043</strain>
    </source>
</reference>
<dbReference type="RefSeq" id="WP_229162616.1">
    <property type="nucleotide sequence ID" value="NZ_JAJEWP010000007.1"/>
</dbReference>
<gene>
    <name evidence="1" type="ORF">LJ739_17615</name>
</gene>
<keyword evidence="2" id="KW-1185">Reference proteome</keyword>
<protein>
    <recommendedName>
        <fullName evidence="3">Anti-sigma factor</fullName>
    </recommendedName>
</protein>
<name>A0ABS8GBX1_9ALTE</name>
<organism evidence="1 2">
    <name type="scientific">Fluctibacter halophilus</name>
    <dbReference type="NCBI Taxonomy" id="226011"/>
    <lineage>
        <taxon>Bacteria</taxon>
        <taxon>Pseudomonadati</taxon>
        <taxon>Pseudomonadota</taxon>
        <taxon>Gammaproteobacteria</taxon>
        <taxon>Alteromonadales</taxon>
        <taxon>Alteromonadaceae</taxon>
        <taxon>Fluctibacter</taxon>
    </lineage>
</organism>
<dbReference type="EMBL" id="JAJEWP010000007">
    <property type="protein sequence ID" value="MCC2618077.1"/>
    <property type="molecule type" value="Genomic_DNA"/>
</dbReference>
<accession>A0ABS8GBX1</accession>